<comment type="caution">
    <text evidence="1">The sequence shown here is derived from an EMBL/GenBank/DDBJ whole genome shotgun (WGS) entry which is preliminary data.</text>
</comment>
<accession>A0ABQ9CTF7</accession>
<evidence type="ECO:0000313" key="1">
    <source>
        <dbReference type="EMBL" id="KAJ7405506.1"/>
    </source>
</evidence>
<gene>
    <name evidence="1" type="ORF">WISP_139070</name>
</gene>
<dbReference type="Proteomes" id="UP001145742">
    <property type="component" value="Unassembled WGS sequence"/>
</dbReference>
<reference evidence="1" key="1">
    <citation type="submission" date="2019-10" db="EMBL/GenBank/DDBJ databases">
        <authorList>
            <person name="Soares A.E.R."/>
            <person name="Aleixo A."/>
            <person name="Schneider P."/>
            <person name="Miyaki C.Y."/>
            <person name="Schneider M.P."/>
            <person name="Mello C."/>
            <person name="Vasconcelos A.T.R."/>
        </authorList>
    </citation>
    <scope>NUCLEOTIDE SEQUENCE</scope>
    <source>
        <tissue evidence="1">Muscle</tissue>
    </source>
</reference>
<organism evidence="1 2">
    <name type="scientific">Willisornis vidua</name>
    <name type="common">Xingu scale-backed antbird</name>
    <dbReference type="NCBI Taxonomy" id="1566151"/>
    <lineage>
        <taxon>Eukaryota</taxon>
        <taxon>Metazoa</taxon>
        <taxon>Chordata</taxon>
        <taxon>Craniata</taxon>
        <taxon>Vertebrata</taxon>
        <taxon>Euteleostomi</taxon>
        <taxon>Archelosauria</taxon>
        <taxon>Archosauria</taxon>
        <taxon>Dinosauria</taxon>
        <taxon>Saurischia</taxon>
        <taxon>Theropoda</taxon>
        <taxon>Coelurosauria</taxon>
        <taxon>Aves</taxon>
        <taxon>Neognathae</taxon>
        <taxon>Neoaves</taxon>
        <taxon>Telluraves</taxon>
        <taxon>Australaves</taxon>
        <taxon>Passeriformes</taxon>
        <taxon>Thamnophilidae</taxon>
        <taxon>Willisornis</taxon>
    </lineage>
</organism>
<proteinExistence type="predicted"/>
<evidence type="ECO:0000313" key="2">
    <source>
        <dbReference type="Proteomes" id="UP001145742"/>
    </source>
</evidence>
<keyword evidence="2" id="KW-1185">Reference proteome</keyword>
<dbReference type="EMBL" id="WHWB01034704">
    <property type="protein sequence ID" value="KAJ7405506.1"/>
    <property type="molecule type" value="Genomic_DNA"/>
</dbReference>
<name>A0ABQ9CTF7_9PASS</name>
<protein>
    <submittedName>
        <fullName evidence="1">Uncharacterized protein</fullName>
    </submittedName>
</protein>
<sequence>MNTLLGNWEHFFLTSSAYKLSLEVYRSILFLNVHEKLKSKTKNVKRERSRVLRSVTNLRRLQETVPNGSVYPWVKRRERTMKEIIHAA</sequence>